<proteinExistence type="predicted"/>
<evidence type="ECO:0000313" key="3">
    <source>
        <dbReference type="Proteomes" id="UP000239833"/>
    </source>
</evidence>
<accession>A0A6C0QSX4</accession>
<protein>
    <submittedName>
        <fullName evidence="1">Uncharacterized protein</fullName>
    </submittedName>
</protein>
<reference evidence="1 4" key="2">
    <citation type="journal article" date="2020" name="Int. J. Med. Microbiol.">
        <title>Discovery of Paenibacillus larvae ERIC V: Phenotypic and genomic comparison to genotypes ERIC I-IV reveal different inventories of virulence factors which correlate with epidemiological prevalences of American Foulbrood.</title>
        <authorList>
            <person name="Beims H."/>
            <person name="Bunk B."/>
            <person name="Erler S."/>
            <person name="Mohr K.I."/>
            <person name="Sproer C."/>
            <person name="Pradella S."/>
            <person name="Gunther G."/>
            <person name="Rohde M."/>
            <person name="von der Ohe W."/>
            <person name="Steinert M."/>
        </authorList>
    </citation>
    <scope>NUCLEOTIDE SEQUENCE</scope>
    <source>
        <strain evidence="1">Eric_III</strain>
        <strain evidence="2">Eric_V</strain>
    </source>
</reference>
<dbReference type="Proteomes" id="UP000464330">
    <property type="component" value="Chromosome"/>
</dbReference>
<reference evidence="3" key="1">
    <citation type="submission" date="2017-02" db="EMBL/GenBank/DDBJ databases">
        <title>Delineation of Paenibacillus larvae strains originating from foulbrood outbreaks.</title>
        <authorList>
            <person name="Beims H."/>
            <person name="Bunk B."/>
            <person name="Sproeer C."/>
            <person name="Mohr K.I."/>
            <person name="Pradella S."/>
            <person name="Guenther G."/>
            <person name="Rohde M."/>
            <person name="von der Ohe W."/>
            <person name="Steinert M."/>
        </authorList>
    </citation>
    <scope>NUCLEOTIDE SEQUENCE [LARGE SCALE GENOMIC DNA]</scope>
    <source>
        <strain evidence="3">Eric_III</strain>
    </source>
</reference>
<evidence type="ECO:0000313" key="1">
    <source>
        <dbReference type="EMBL" id="AVF26937.1"/>
    </source>
</evidence>
<dbReference type="GeneID" id="78828553"/>
<evidence type="ECO:0000313" key="2">
    <source>
        <dbReference type="EMBL" id="QHZ51458.1"/>
    </source>
</evidence>
<name>A0A2L1UFI3_9BACL</name>
<organism evidence="1 3">
    <name type="scientific">Paenibacillus larvae subsp. larvae</name>
    <dbReference type="NCBI Taxonomy" id="147375"/>
    <lineage>
        <taxon>Bacteria</taxon>
        <taxon>Bacillati</taxon>
        <taxon>Bacillota</taxon>
        <taxon>Bacilli</taxon>
        <taxon>Bacillales</taxon>
        <taxon>Paenibacillaceae</taxon>
        <taxon>Paenibacillus</taxon>
    </lineage>
</organism>
<dbReference type="RefSeq" id="WP_024094329.1">
    <property type="nucleotide sequence ID" value="NZ_CP019651.1"/>
</dbReference>
<accession>A0A8B6WU57</accession>
<accession>A0A2L1UFI3</accession>
<dbReference type="EMBL" id="CP019717">
    <property type="protein sequence ID" value="QHZ51458.1"/>
    <property type="molecule type" value="Genomic_DNA"/>
</dbReference>
<evidence type="ECO:0000313" key="4">
    <source>
        <dbReference type="Proteomes" id="UP000464330"/>
    </source>
</evidence>
<dbReference type="Proteomes" id="UP000239833">
    <property type="component" value="Chromosome"/>
</dbReference>
<dbReference type="AlphaFoldDB" id="A0A2L1UFI3"/>
<sequence>MEMKFHYCDCARTTLFKGANSLSTISEKIYAPVGIFKIIVEV</sequence>
<dbReference type="EMBL" id="CP019655">
    <property type="protein sequence ID" value="AVF26937.1"/>
    <property type="molecule type" value="Genomic_DNA"/>
</dbReference>
<gene>
    <name evidence="1" type="ORF">ERICIII_02802</name>
    <name evidence="2" type="ORF">ERICV_02312</name>
</gene>